<gene>
    <name evidence="2" type="ORF">GCM10009550_72470</name>
</gene>
<accession>A0ABN1RZE6</accession>
<feature type="chain" id="PRO_5046491422" evidence="1">
    <location>
        <begin position="22"/>
        <end position="246"/>
    </location>
</feature>
<organism evidence="2 3">
    <name type="scientific">Actinocorallia libanotica</name>
    <dbReference type="NCBI Taxonomy" id="46162"/>
    <lineage>
        <taxon>Bacteria</taxon>
        <taxon>Bacillati</taxon>
        <taxon>Actinomycetota</taxon>
        <taxon>Actinomycetes</taxon>
        <taxon>Streptosporangiales</taxon>
        <taxon>Thermomonosporaceae</taxon>
        <taxon>Actinocorallia</taxon>
    </lineage>
</organism>
<evidence type="ECO:0000313" key="3">
    <source>
        <dbReference type="Proteomes" id="UP001500665"/>
    </source>
</evidence>
<dbReference type="EMBL" id="BAAAHH010000053">
    <property type="protein sequence ID" value="GAA0967915.1"/>
    <property type="molecule type" value="Genomic_DNA"/>
</dbReference>
<protein>
    <submittedName>
        <fullName evidence="2">Uncharacterized protein</fullName>
    </submittedName>
</protein>
<dbReference type="RefSeq" id="WP_344246814.1">
    <property type="nucleotide sequence ID" value="NZ_BAAAHH010000053.1"/>
</dbReference>
<sequence length="246" mass="26586">MRITRRLAWALPGVMAAGLVAAVQTPGAAGAQPADRWGVIGRNSSGSPVAELRMGPYGRSYLEYPALQPPPYGRGSLGLTVDAGEKVAYGNETDFAGMPLRRIKSVKYWIFTGVDIGTSTILPSFSMEVDSRVEGLPYTTLVYLPDRSLSPSRPATQARHVWQKYDATAPGNRWGSSRPIPGVTGCTLAVPCSFNELRSKMPRAVVSLSVAIQKGTDDAFRGAVDGLQINNVLFDFERSGVRKRVR</sequence>
<keyword evidence="1" id="KW-0732">Signal</keyword>
<keyword evidence="3" id="KW-1185">Reference proteome</keyword>
<feature type="signal peptide" evidence="1">
    <location>
        <begin position="1"/>
        <end position="21"/>
    </location>
</feature>
<proteinExistence type="predicted"/>
<reference evidence="2 3" key="1">
    <citation type="journal article" date="2019" name="Int. J. Syst. Evol. Microbiol.">
        <title>The Global Catalogue of Microorganisms (GCM) 10K type strain sequencing project: providing services to taxonomists for standard genome sequencing and annotation.</title>
        <authorList>
            <consortium name="The Broad Institute Genomics Platform"/>
            <consortium name="The Broad Institute Genome Sequencing Center for Infectious Disease"/>
            <person name="Wu L."/>
            <person name="Ma J."/>
        </authorList>
    </citation>
    <scope>NUCLEOTIDE SEQUENCE [LARGE SCALE GENOMIC DNA]</scope>
    <source>
        <strain evidence="2 3">JCM 10696</strain>
    </source>
</reference>
<evidence type="ECO:0000256" key="1">
    <source>
        <dbReference type="SAM" id="SignalP"/>
    </source>
</evidence>
<comment type="caution">
    <text evidence="2">The sequence shown here is derived from an EMBL/GenBank/DDBJ whole genome shotgun (WGS) entry which is preliminary data.</text>
</comment>
<name>A0ABN1RZE6_9ACTN</name>
<evidence type="ECO:0000313" key="2">
    <source>
        <dbReference type="EMBL" id="GAA0967915.1"/>
    </source>
</evidence>
<dbReference type="Proteomes" id="UP001500665">
    <property type="component" value="Unassembled WGS sequence"/>
</dbReference>